<keyword evidence="4" id="KW-1185">Reference proteome</keyword>
<dbReference type="Proteomes" id="UP001183176">
    <property type="component" value="Unassembled WGS sequence"/>
</dbReference>
<dbReference type="InterPro" id="IPR010982">
    <property type="entry name" value="Lambda_DNA-bd_dom_sf"/>
</dbReference>
<evidence type="ECO:0000256" key="1">
    <source>
        <dbReference type="SAM" id="MobiDB-lite"/>
    </source>
</evidence>
<dbReference type="Gene3D" id="1.10.260.40">
    <property type="entry name" value="lambda repressor-like DNA-binding domains"/>
    <property type="match status" value="1"/>
</dbReference>
<reference evidence="4" key="1">
    <citation type="submission" date="2023-07" db="EMBL/GenBank/DDBJ databases">
        <title>30 novel species of actinomycetes from the DSMZ collection.</title>
        <authorList>
            <person name="Nouioui I."/>
        </authorList>
    </citation>
    <scope>NUCLEOTIDE SEQUENCE [LARGE SCALE GENOMIC DNA]</scope>
    <source>
        <strain evidence="4">DSM 44399</strain>
    </source>
</reference>
<feature type="region of interest" description="Disordered" evidence="1">
    <location>
        <begin position="17"/>
        <end position="42"/>
    </location>
</feature>
<dbReference type="RefSeq" id="WP_311421906.1">
    <property type="nucleotide sequence ID" value="NZ_JAVREH010000004.1"/>
</dbReference>
<evidence type="ECO:0000313" key="4">
    <source>
        <dbReference type="Proteomes" id="UP001183176"/>
    </source>
</evidence>
<evidence type="ECO:0000259" key="2">
    <source>
        <dbReference type="PROSITE" id="PS50943"/>
    </source>
</evidence>
<dbReference type="SUPFAM" id="SSF47413">
    <property type="entry name" value="lambda repressor-like DNA-binding domains"/>
    <property type="match status" value="1"/>
</dbReference>
<protein>
    <submittedName>
        <fullName evidence="3">Helix-turn-helix transcriptional regulator</fullName>
    </submittedName>
</protein>
<dbReference type="InterPro" id="IPR001387">
    <property type="entry name" value="Cro/C1-type_HTH"/>
</dbReference>
<dbReference type="PROSITE" id="PS50943">
    <property type="entry name" value="HTH_CROC1"/>
    <property type="match status" value="1"/>
</dbReference>
<accession>A0ABU2J804</accession>
<sequence length="170" mass="19210">MTGGHLLERARRAAGLSQEDLARRAHTSRTAVSAYENGHKSPSLSTAERLLAEAGYELDARPRVTFHWVAGARDHRYEVPDRLPQLLPDQALATVQLPLRLNWSDKEREYRMADRTDRARVYEAVLREGTADDVLTYVDGTLLVDLWPELVLPRDLRAAWSAVINRALAN</sequence>
<dbReference type="EMBL" id="JAVREH010000004">
    <property type="protein sequence ID" value="MDT0260754.1"/>
    <property type="molecule type" value="Genomic_DNA"/>
</dbReference>
<organism evidence="3 4">
    <name type="scientific">Jatrophihabitans lederbergiae</name>
    <dbReference type="NCBI Taxonomy" id="3075547"/>
    <lineage>
        <taxon>Bacteria</taxon>
        <taxon>Bacillati</taxon>
        <taxon>Actinomycetota</taxon>
        <taxon>Actinomycetes</taxon>
        <taxon>Jatrophihabitantales</taxon>
        <taxon>Jatrophihabitantaceae</taxon>
        <taxon>Jatrophihabitans</taxon>
    </lineage>
</organism>
<dbReference type="Pfam" id="PF01381">
    <property type="entry name" value="HTH_3"/>
    <property type="match status" value="1"/>
</dbReference>
<dbReference type="CDD" id="cd00093">
    <property type="entry name" value="HTH_XRE"/>
    <property type="match status" value="1"/>
</dbReference>
<proteinExistence type="predicted"/>
<feature type="domain" description="HTH cro/C1-type" evidence="2">
    <location>
        <begin position="7"/>
        <end position="61"/>
    </location>
</feature>
<evidence type="ECO:0000313" key="3">
    <source>
        <dbReference type="EMBL" id="MDT0260754.1"/>
    </source>
</evidence>
<gene>
    <name evidence="3" type="ORF">RM423_05030</name>
</gene>
<dbReference type="SMART" id="SM00530">
    <property type="entry name" value="HTH_XRE"/>
    <property type="match status" value="1"/>
</dbReference>
<comment type="caution">
    <text evidence="3">The sequence shown here is derived from an EMBL/GenBank/DDBJ whole genome shotgun (WGS) entry which is preliminary data.</text>
</comment>
<name>A0ABU2J804_9ACTN</name>